<dbReference type="EMBL" id="LYMM01000038">
    <property type="protein sequence ID" value="PNU04288.1"/>
    <property type="molecule type" value="Genomic_DNA"/>
</dbReference>
<dbReference type="OrthoDB" id="7509954at2"/>
<name>A0A2K2FZW1_9SPHN</name>
<dbReference type="AlphaFoldDB" id="A0A2K2FZW1"/>
<organism evidence="1 2">
    <name type="scientific">Novosphingobium guangzhouense</name>
    <dbReference type="NCBI Taxonomy" id="1850347"/>
    <lineage>
        <taxon>Bacteria</taxon>
        <taxon>Pseudomonadati</taxon>
        <taxon>Pseudomonadota</taxon>
        <taxon>Alphaproteobacteria</taxon>
        <taxon>Sphingomonadales</taxon>
        <taxon>Sphingomonadaceae</taxon>
        <taxon>Novosphingobium</taxon>
    </lineage>
</organism>
<dbReference type="RefSeq" id="WP_103096444.1">
    <property type="nucleotide sequence ID" value="NZ_LYMM01000038.1"/>
</dbReference>
<gene>
    <name evidence="1" type="ORF">A8V01_21195</name>
</gene>
<comment type="caution">
    <text evidence="1">The sequence shown here is derived from an EMBL/GenBank/DDBJ whole genome shotgun (WGS) entry which is preliminary data.</text>
</comment>
<protein>
    <submittedName>
        <fullName evidence="1">Uncharacterized protein</fullName>
    </submittedName>
</protein>
<evidence type="ECO:0000313" key="1">
    <source>
        <dbReference type="EMBL" id="PNU04288.1"/>
    </source>
</evidence>
<reference evidence="1 2" key="1">
    <citation type="submission" date="2016-05" db="EMBL/GenBank/DDBJ databases">
        <title>Complete genome sequence of Novosphingobium guangzhouense SA925(T).</title>
        <authorList>
            <person name="Sha S."/>
        </authorList>
    </citation>
    <scope>NUCLEOTIDE SEQUENCE [LARGE SCALE GENOMIC DNA]</scope>
    <source>
        <strain evidence="1 2">SA925</strain>
    </source>
</reference>
<accession>A0A2K2FZW1</accession>
<dbReference type="Proteomes" id="UP000236327">
    <property type="component" value="Unassembled WGS sequence"/>
</dbReference>
<sequence>MRFLYLEPANDWTDDTVEERLRVCAEALYAHQLINDRRFNEITTGITKRADRQRDLRARNRLGPAVRQDGVA</sequence>
<keyword evidence="2" id="KW-1185">Reference proteome</keyword>
<evidence type="ECO:0000313" key="2">
    <source>
        <dbReference type="Proteomes" id="UP000236327"/>
    </source>
</evidence>
<proteinExistence type="predicted"/>